<keyword evidence="1" id="KW-0472">Membrane</keyword>
<evidence type="ECO:0000313" key="3">
    <source>
        <dbReference type="Proteomes" id="UP001589813"/>
    </source>
</evidence>
<accession>A0ABV6BBK6</accession>
<name>A0ABV6BBK6_9GAMM</name>
<dbReference type="RefSeq" id="WP_377242249.1">
    <property type="nucleotide sequence ID" value="NZ_JBHLXP010000001.1"/>
</dbReference>
<evidence type="ECO:0000256" key="1">
    <source>
        <dbReference type="SAM" id="Phobius"/>
    </source>
</evidence>
<keyword evidence="3" id="KW-1185">Reference proteome</keyword>
<dbReference type="EMBL" id="JBHLXP010000001">
    <property type="protein sequence ID" value="MFC0048246.1"/>
    <property type="molecule type" value="Genomic_DNA"/>
</dbReference>
<gene>
    <name evidence="2" type="ORF">ACFFJP_08095</name>
</gene>
<sequence length="159" mass="18131">MANDPNITDTLKTALADIQQPALPDEFYLAPGLLLLALPVLFALVWLARTLYRRYQRDSARRIALQSLDKIQLEQPEAANAILQLLKQYLQTKRPGHPALAEKSATFVAFLQRSGNLSEQLPDLDLLLYSPTSDPEQLKAWQRFAGLWLEQHQERRLDV</sequence>
<dbReference type="Proteomes" id="UP001589813">
    <property type="component" value="Unassembled WGS sequence"/>
</dbReference>
<keyword evidence="1" id="KW-1133">Transmembrane helix</keyword>
<proteinExistence type="predicted"/>
<protein>
    <submittedName>
        <fullName evidence="2">DUF4381 family protein</fullName>
    </submittedName>
</protein>
<evidence type="ECO:0000313" key="2">
    <source>
        <dbReference type="EMBL" id="MFC0048246.1"/>
    </source>
</evidence>
<dbReference type="InterPro" id="IPR025489">
    <property type="entry name" value="DUF4381"/>
</dbReference>
<feature type="transmembrane region" description="Helical" evidence="1">
    <location>
        <begin position="27"/>
        <end position="52"/>
    </location>
</feature>
<dbReference type="Pfam" id="PF14316">
    <property type="entry name" value="DUF4381"/>
    <property type="match status" value="1"/>
</dbReference>
<keyword evidence="1" id="KW-0812">Transmembrane</keyword>
<comment type="caution">
    <text evidence="2">The sequence shown here is derived from an EMBL/GenBank/DDBJ whole genome shotgun (WGS) entry which is preliminary data.</text>
</comment>
<organism evidence="2 3">
    <name type="scientific">Rheinheimera tilapiae</name>
    <dbReference type="NCBI Taxonomy" id="875043"/>
    <lineage>
        <taxon>Bacteria</taxon>
        <taxon>Pseudomonadati</taxon>
        <taxon>Pseudomonadota</taxon>
        <taxon>Gammaproteobacteria</taxon>
        <taxon>Chromatiales</taxon>
        <taxon>Chromatiaceae</taxon>
        <taxon>Rheinheimera</taxon>
    </lineage>
</organism>
<reference evidence="2 3" key="1">
    <citation type="submission" date="2024-09" db="EMBL/GenBank/DDBJ databases">
        <authorList>
            <person name="Sun Q."/>
            <person name="Mori K."/>
        </authorList>
    </citation>
    <scope>NUCLEOTIDE SEQUENCE [LARGE SCALE GENOMIC DNA]</scope>
    <source>
        <strain evidence="2 3">KCTC 23315</strain>
    </source>
</reference>